<evidence type="ECO:0000313" key="2">
    <source>
        <dbReference type="Proteomes" id="UP000265520"/>
    </source>
</evidence>
<dbReference type="AlphaFoldDB" id="A0A392REW1"/>
<dbReference type="Proteomes" id="UP000265520">
    <property type="component" value="Unassembled WGS sequence"/>
</dbReference>
<feature type="non-terminal residue" evidence="1">
    <location>
        <position position="1"/>
    </location>
</feature>
<keyword evidence="2" id="KW-1185">Reference proteome</keyword>
<evidence type="ECO:0000313" key="1">
    <source>
        <dbReference type="EMBL" id="MCI34747.1"/>
    </source>
</evidence>
<protein>
    <submittedName>
        <fullName evidence="1">Uncharacterized protein</fullName>
    </submittedName>
</protein>
<sequence length="122" mass="13480">PVGKGKALLLEDVPSTRKKVVKHSGTGSSAVLVEALPSVERGCHGSMPTRTCIYPPLPLGGTKTEVENLRKLLRETTSREEDVVERLSVSEFQVLTLSKRLKDYEHSEVGLLRKKNAELESR</sequence>
<name>A0A392REW1_9FABA</name>
<organism evidence="1 2">
    <name type="scientific">Trifolium medium</name>
    <dbReference type="NCBI Taxonomy" id="97028"/>
    <lineage>
        <taxon>Eukaryota</taxon>
        <taxon>Viridiplantae</taxon>
        <taxon>Streptophyta</taxon>
        <taxon>Embryophyta</taxon>
        <taxon>Tracheophyta</taxon>
        <taxon>Spermatophyta</taxon>
        <taxon>Magnoliopsida</taxon>
        <taxon>eudicotyledons</taxon>
        <taxon>Gunneridae</taxon>
        <taxon>Pentapetalae</taxon>
        <taxon>rosids</taxon>
        <taxon>fabids</taxon>
        <taxon>Fabales</taxon>
        <taxon>Fabaceae</taxon>
        <taxon>Papilionoideae</taxon>
        <taxon>50 kb inversion clade</taxon>
        <taxon>NPAAA clade</taxon>
        <taxon>Hologalegina</taxon>
        <taxon>IRL clade</taxon>
        <taxon>Trifolieae</taxon>
        <taxon>Trifolium</taxon>
    </lineage>
</organism>
<comment type="caution">
    <text evidence="1">The sequence shown here is derived from an EMBL/GenBank/DDBJ whole genome shotgun (WGS) entry which is preliminary data.</text>
</comment>
<accession>A0A392REW1</accession>
<reference evidence="1 2" key="1">
    <citation type="journal article" date="2018" name="Front. Plant Sci.">
        <title>Red Clover (Trifolium pratense) and Zigzag Clover (T. medium) - A Picture of Genomic Similarities and Differences.</title>
        <authorList>
            <person name="Dluhosova J."/>
            <person name="Istvanek J."/>
            <person name="Nedelnik J."/>
            <person name="Repkova J."/>
        </authorList>
    </citation>
    <scope>NUCLEOTIDE SEQUENCE [LARGE SCALE GENOMIC DNA]</scope>
    <source>
        <strain evidence="2">cv. 10/8</strain>
        <tissue evidence="1">Leaf</tissue>
    </source>
</reference>
<dbReference type="EMBL" id="LXQA010216710">
    <property type="protein sequence ID" value="MCI34747.1"/>
    <property type="molecule type" value="Genomic_DNA"/>
</dbReference>
<proteinExistence type="predicted"/>
<feature type="non-terminal residue" evidence="1">
    <location>
        <position position="122"/>
    </location>
</feature>